<name>A0A5N6LLA4_9ASTR</name>
<evidence type="ECO:0000313" key="1">
    <source>
        <dbReference type="EMBL" id="KAD2392982.1"/>
    </source>
</evidence>
<dbReference type="EMBL" id="SZYD01000019">
    <property type="protein sequence ID" value="KAD2392982.1"/>
    <property type="molecule type" value="Genomic_DNA"/>
</dbReference>
<comment type="caution">
    <text evidence="1">The sequence shown here is derived from an EMBL/GenBank/DDBJ whole genome shotgun (WGS) entry which is preliminary data.</text>
</comment>
<keyword evidence="2" id="KW-1185">Reference proteome</keyword>
<protein>
    <submittedName>
        <fullName evidence="1">Uncharacterized protein</fullName>
    </submittedName>
</protein>
<evidence type="ECO:0000313" key="2">
    <source>
        <dbReference type="Proteomes" id="UP000326396"/>
    </source>
</evidence>
<dbReference type="Proteomes" id="UP000326396">
    <property type="component" value="Linkage Group LG9"/>
</dbReference>
<reference evidence="1 2" key="1">
    <citation type="submission" date="2019-05" db="EMBL/GenBank/DDBJ databases">
        <title>Mikania micrantha, genome provides insights into the molecular mechanism of rapid growth.</title>
        <authorList>
            <person name="Liu B."/>
        </authorList>
    </citation>
    <scope>NUCLEOTIDE SEQUENCE [LARGE SCALE GENOMIC DNA]</scope>
    <source>
        <strain evidence="1">NLD-2019</strain>
        <tissue evidence="1">Leaf</tissue>
    </source>
</reference>
<sequence length="74" mass="8637">MIISQEKMFVNAKQSKNELKHQNWANWAHSASQAVRLGPMFGPRRYAKHQAALRLASRGHVRRYAWKLQMPKPP</sequence>
<gene>
    <name evidence="1" type="ORF">E3N88_39959</name>
</gene>
<accession>A0A5N6LLA4</accession>
<organism evidence="1 2">
    <name type="scientific">Mikania micrantha</name>
    <name type="common">bitter vine</name>
    <dbReference type="NCBI Taxonomy" id="192012"/>
    <lineage>
        <taxon>Eukaryota</taxon>
        <taxon>Viridiplantae</taxon>
        <taxon>Streptophyta</taxon>
        <taxon>Embryophyta</taxon>
        <taxon>Tracheophyta</taxon>
        <taxon>Spermatophyta</taxon>
        <taxon>Magnoliopsida</taxon>
        <taxon>eudicotyledons</taxon>
        <taxon>Gunneridae</taxon>
        <taxon>Pentapetalae</taxon>
        <taxon>asterids</taxon>
        <taxon>campanulids</taxon>
        <taxon>Asterales</taxon>
        <taxon>Asteraceae</taxon>
        <taxon>Asteroideae</taxon>
        <taxon>Heliantheae alliance</taxon>
        <taxon>Eupatorieae</taxon>
        <taxon>Mikania</taxon>
    </lineage>
</organism>
<dbReference type="AlphaFoldDB" id="A0A5N6LLA4"/>
<proteinExistence type="predicted"/>